<reference evidence="1" key="1">
    <citation type="submission" date="2022-03" db="EMBL/GenBank/DDBJ databases">
        <title>Draft genome sequence of Aduncisulcus paluster, a free-living microaerophilic Fornicata.</title>
        <authorList>
            <person name="Yuyama I."/>
            <person name="Kume K."/>
            <person name="Tamura T."/>
            <person name="Inagaki Y."/>
            <person name="Hashimoto T."/>
        </authorList>
    </citation>
    <scope>NUCLEOTIDE SEQUENCE</scope>
    <source>
        <strain evidence="1">NY0171</strain>
    </source>
</reference>
<gene>
    <name evidence="1" type="ORF">ADUPG1_001464</name>
</gene>
<evidence type="ECO:0008006" key="3">
    <source>
        <dbReference type="Google" id="ProtNLM"/>
    </source>
</evidence>
<dbReference type="Proteomes" id="UP001057375">
    <property type="component" value="Unassembled WGS sequence"/>
</dbReference>
<sequence length="175" mass="18773">KPVADITRKLLKMDVKELLSHFFPSGWIEKYPDAYARLPRPASPPDPSIIQAQADAMIDWDGCCSQLNGLDKSTLVISGLDDDILPEKLSAKIAEQVKGSWLVRYKNATHWLMYQDPVGLGRTSGEIIKGGQCCGCSLSGGGNDLAHASGHVSGSIDPFHAGSLGGINLDETIRA</sequence>
<proteinExistence type="predicted"/>
<protein>
    <recommendedName>
        <fullName evidence="3">Alpha/beta hydrolase</fullName>
    </recommendedName>
</protein>
<evidence type="ECO:0000313" key="2">
    <source>
        <dbReference type="Proteomes" id="UP001057375"/>
    </source>
</evidence>
<dbReference type="SUPFAM" id="SSF53474">
    <property type="entry name" value="alpha/beta-Hydrolases"/>
    <property type="match status" value="1"/>
</dbReference>
<dbReference type="Gene3D" id="3.40.50.1820">
    <property type="entry name" value="alpha/beta hydrolase"/>
    <property type="match status" value="1"/>
</dbReference>
<name>A0ABQ5KCL3_9EUKA</name>
<dbReference type="EMBL" id="BQXS01001218">
    <property type="protein sequence ID" value="GKT30285.1"/>
    <property type="molecule type" value="Genomic_DNA"/>
</dbReference>
<comment type="caution">
    <text evidence="1">The sequence shown here is derived from an EMBL/GenBank/DDBJ whole genome shotgun (WGS) entry which is preliminary data.</text>
</comment>
<evidence type="ECO:0000313" key="1">
    <source>
        <dbReference type="EMBL" id="GKT30285.1"/>
    </source>
</evidence>
<keyword evidence="2" id="KW-1185">Reference proteome</keyword>
<dbReference type="InterPro" id="IPR029058">
    <property type="entry name" value="AB_hydrolase_fold"/>
</dbReference>
<organism evidence="1 2">
    <name type="scientific">Aduncisulcus paluster</name>
    <dbReference type="NCBI Taxonomy" id="2918883"/>
    <lineage>
        <taxon>Eukaryota</taxon>
        <taxon>Metamonada</taxon>
        <taxon>Carpediemonas-like organisms</taxon>
        <taxon>Aduncisulcus</taxon>
    </lineage>
</organism>
<feature type="non-terminal residue" evidence="1">
    <location>
        <position position="1"/>
    </location>
</feature>
<accession>A0ABQ5KCL3</accession>